<name>A0A918G5E5_9PSEU</name>
<evidence type="ECO:0000313" key="1">
    <source>
        <dbReference type="EMBL" id="GGS19782.1"/>
    </source>
</evidence>
<reference evidence="1" key="2">
    <citation type="submission" date="2020-09" db="EMBL/GenBank/DDBJ databases">
        <authorList>
            <person name="Sun Q."/>
            <person name="Ohkuma M."/>
        </authorList>
    </citation>
    <scope>NUCLEOTIDE SEQUENCE</scope>
    <source>
        <strain evidence="1">JCM 3276</strain>
    </source>
</reference>
<evidence type="ECO:0000313" key="2">
    <source>
        <dbReference type="Proteomes" id="UP000660680"/>
    </source>
</evidence>
<dbReference type="Proteomes" id="UP000660680">
    <property type="component" value="Unassembled WGS sequence"/>
</dbReference>
<sequence>MLCGMTARLVVSLSGITARSLDACADFAAELDRRGVPLSALVAPRRLDAEVVAWVRERPVLAHGFDHAAEPRGRRVALGRRAEFAALPAHEAGLRLTAATAALDRAGLATDAFAPPRWFASPGTLVALRRGGFTLCADLIGVRELDTGVVHRGRALAVGQRAEPWWCYALVQVAARTARRGGLVRVAADAADLARPGPRQALLDAVDIAVHLGAEPLTYPGLRTAPAEARAVLVPVQRQKVSFQELMYPVSVR</sequence>
<keyword evidence="2" id="KW-1185">Reference proteome</keyword>
<reference evidence="1" key="1">
    <citation type="journal article" date="2014" name="Int. J. Syst. Evol. Microbiol.">
        <title>Complete genome sequence of Corynebacterium casei LMG S-19264T (=DSM 44701T), isolated from a smear-ripened cheese.</title>
        <authorList>
            <consortium name="US DOE Joint Genome Institute (JGI-PGF)"/>
            <person name="Walter F."/>
            <person name="Albersmeier A."/>
            <person name="Kalinowski J."/>
            <person name="Ruckert C."/>
        </authorList>
    </citation>
    <scope>NUCLEOTIDE SEQUENCE</scope>
    <source>
        <strain evidence="1">JCM 3276</strain>
    </source>
</reference>
<proteinExistence type="predicted"/>
<comment type="caution">
    <text evidence="1">The sequence shown here is derived from an EMBL/GenBank/DDBJ whole genome shotgun (WGS) entry which is preliminary data.</text>
</comment>
<protein>
    <submittedName>
        <fullName evidence="1">DUF2334 domain-containing protein</fullName>
    </submittedName>
</protein>
<gene>
    <name evidence="1" type="ORF">GCM10010171_10490</name>
</gene>
<dbReference type="InterPro" id="IPR018763">
    <property type="entry name" value="DUF2334"/>
</dbReference>
<dbReference type="Pfam" id="PF10096">
    <property type="entry name" value="DUF2334"/>
    <property type="match status" value="1"/>
</dbReference>
<organism evidence="1 2">
    <name type="scientific">Actinokineospora fastidiosa</name>
    <dbReference type="NCBI Taxonomy" id="1816"/>
    <lineage>
        <taxon>Bacteria</taxon>
        <taxon>Bacillati</taxon>
        <taxon>Actinomycetota</taxon>
        <taxon>Actinomycetes</taxon>
        <taxon>Pseudonocardiales</taxon>
        <taxon>Pseudonocardiaceae</taxon>
        <taxon>Actinokineospora</taxon>
    </lineage>
</organism>
<dbReference type="EMBL" id="BMRB01000001">
    <property type="protein sequence ID" value="GGS19782.1"/>
    <property type="molecule type" value="Genomic_DNA"/>
</dbReference>
<accession>A0A918G5E5</accession>
<dbReference type="AlphaFoldDB" id="A0A918G5E5"/>